<evidence type="ECO:0000256" key="1">
    <source>
        <dbReference type="ARBA" id="ARBA00023125"/>
    </source>
</evidence>
<protein>
    <recommendedName>
        <fullName evidence="3">OmpR/PhoB-type domain-containing protein</fullName>
    </recommendedName>
</protein>
<dbReference type="PROSITE" id="PS51755">
    <property type="entry name" value="OMPR_PHOB"/>
    <property type="match status" value="1"/>
</dbReference>
<evidence type="ECO:0000256" key="2">
    <source>
        <dbReference type="PROSITE-ProRule" id="PRU01091"/>
    </source>
</evidence>
<proteinExistence type="predicted"/>
<dbReference type="InterPro" id="IPR001867">
    <property type="entry name" value="OmpR/PhoB-type_DNA-bd"/>
</dbReference>
<sequence>MEFQVLGPVAATVGDHQVDMGPPRQRCVLAVLLVEAGSVVPAEQLIDRVWGTRRRVRPAAPCTAM</sequence>
<dbReference type="GO" id="GO:0000160">
    <property type="term" value="P:phosphorelay signal transduction system"/>
    <property type="evidence" value="ECO:0007669"/>
    <property type="project" value="InterPro"/>
</dbReference>
<organism evidence="4 5">
    <name type="scientific">Phytohabitans rumicis</name>
    <dbReference type="NCBI Taxonomy" id="1076125"/>
    <lineage>
        <taxon>Bacteria</taxon>
        <taxon>Bacillati</taxon>
        <taxon>Actinomycetota</taxon>
        <taxon>Actinomycetes</taxon>
        <taxon>Micromonosporales</taxon>
        <taxon>Micromonosporaceae</taxon>
    </lineage>
</organism>
<accession>A0A6V8KVR1</accession>
<feature type="domain" description="OmpR/PhoB-type" evidence="3">
    <location>
        <begin position="1"/>
        <end position="65"/>
    </location>
</feature>
<keyword evidence="5" id="KW-1185">Reference proteome</keyword>
<dbReference type="InterPro" id="IPR016032">
    <property type="entry name" value="Sig_transdc_resp-reg_C-effctor"/>
</dbReference>
<gene>
    <name evidence="4" type="ORF">Prum_011220</name>
</gene>
<reference evidence="4 5" key="2">
    <citation type="submission" date="2020-03" db="EMBL/GenBank/DDBJ databases">
        <authorList>
            <person name="Ichikawa N."/>
            <person name="Kimura A."/>
            <person name="Kitahashi Y."/>
            <person name="Uohara A."/>
        </authorList>
    </citation>
    <scope>NUCLEOTIDE SEQUENCE [LARGE SCALE GENOMIC DNA]</scope>
    <source>
        <strain evidence="4 5">NBRC 108638</strain>
    </source>
</reference>
<dbReference type="InterPro" id="IPR036388">
    <property type="entry name" value="WH-like_DNA-bd_sf"/>
</dbReference>
<evidence type="ECO:0000313" key="5">
    <source>
        <dbReference type="Proteomes" id="UP000482960"/>
    </source>
</evidence>
<feature type="DNA-binding region" description="OmpR/PhoB-type" evidence="2">
    <location>
        <begin position="1"/>
        <end position="65"/>
    </location>
</feature>
<name>A0A6V8KVR1_9ACTN</name>
<keyword evidence="1 2" id="KW-0238">DNA-binding</keyword>
<comment type="caution">
    <text evidence="4">The sequence shown here is derived from an EMBL/GenBank/DDBJ whole genome shotgun (WGS) entry which is preliminary data.</text>
</comment>
<evidence type="ECO:0000313" key="4">
    <source>
        <dbReference type="EMBL" id="GFJ87480.1"/>
    </source>
</evidence>
<dbReference type="EMBL" id="BLPG01000001">
    <property type="protein sequence ID" value="GFJ87480.1"/>
    <property type="molecule type" value="Genomic_DNA"/>
</dbReference>
<dbReference type="GO" id="GO:0003677">
    <property type="term" value="F:DNA binding"/>
    <property type="evidence" value="ECO:0007669"/>
    <property type="project" value="UniProtKB-UniRule"/>
</dbReference>
<dbReference type="RefSeq" id="WP_173074443.1">
    <property type="nucleotide sequence ID" value="NZ_BLPG01000001.1"/>
</dbReference>
<dbReference type="GO" id="GO:0006355">
    <property type="term" value="P:regulation of DNA-templated transcription"/>
    <property type="evidence" value="ECO:0007669"/>
    <property type="project" value="InterPro"/>
</dbReference>
<dbReference type="SUPFAM" id="SSF46894">
    <property type="entry name" value="C-terminal effector domain of the bipartite response regulators"/>
    <property type="match status" value="1"/>
</dbReference>
<reference evidence="4 5" key="1">
    <citation type="submission" date="2020-03" db="EMBL/GenBank/DDBJ databases">
        <title>Whole genome shotgun sequence of Phytohabitans rumicis NBRC 108638.</title>
        <authorList>
            <person name="Komaki H."/>
            <person name="Tamura T."/>
        </authorList>
    </citation>
    <scope>NUCLEOTIDE SEQUENCE [LARGE SCALE GENOMIC DNA]</scope>
    <source>
        <strain evidence="4 5">NBRC 108638</strain>
    </source>
</reference>
<dbReference type="Gene3D" id="1.10.10.10">
    <property type="entry name" value="Winged helix-like DNA-binding domain superfamily/Winged helix DNA-binding domain"/>
    <property type="match status" value="1"/>
</dbReference>
<evidence type="ECO:0000259" key="3">
    <source>
        <dbReference type="PROSITE" id="PS51755"/>
    </source>
</evidence>
<dbReference type="AlphaFoldDB" id="A0A6V8KVR1"/>
<dbReference type="Proteomes" id="UP000482960">
    <property type="component" value="Unassembled WGS sequence"/>
</dbReference>